<feature type="region of interest" description="Disordered" evidence="2">
    <location>
        <begin position="446"/>
        <end position="517"/>
    </location>
</feature>
<name>A0A409X2V8_9AGAR</name>
<dbReference type="InParanoid" id="A0A409X2V8"/>
<accession>A0A409X2V8</accession>
<feature type="coiled-coil region" evidence="1">
    <location>
        <begin position="128"/>
        <end position="162"/>
    </location>
</feature>
<keyword evidence="4" id="KW-1185">Reference proteome</keyword>
<dbReference type="Proteomes" id="UP000284842">
    <property type="component" value="Unassembled WGS sequence"/>
</dbReference>
<feature type="region of interest" description="Disordered" evidence="2">
    <location>
        <begin position="266"/>
        <end position="309"/>
    </location>
</feature>
<dbReference type="EMBL" id="NHTK01004758">
    <property type="protein sequence ID" value="PPQ85098.1"/>
    <property type="molecule type" value="Genomic_DNA"/>
</dbReference>
<evidence type="ECO:0000256" key="1">
    <source>
        <dbReference type="SAM" id="Coils"/>
    </source>
</evidence>
<evidence type="ECO:0000313" key="4">
    <source>
        <dbReference type="Proteomes" id="UP000284842"/>
    </source>
</evidence>
<evidence type="ECO:0000256" key="2">
    <source>
        <dbReference type="SAM" id="MobiDB-lite"/>
    </source>
</evidence>
<organism evidence="3 4">
    <name type="scientific">Panaeolus cyanescens</name>
    <dbReference type="NCBI Taxonomy" id="181874"/>
    <lineage>
        <taxon>Eukaryota</taxon>
        <taxon>Fungi</taxon>
        <taxon>Dikarya</taxon>
        <taxon>Basidiomycota</taxon>
        <taxon>Agaricomycotina</taxon>
        <taxon>Agaricomycetes</taxon>
        <taxon>Agaricomycetidae</taxon>
        <taxon>Agaricales</taxon>
        <taxon>Agaricineae</taxon>
        <taxon>Galeropsidaceae</taxon>
        <taxon>Panaeolus</taxon>
    </lineage>
</organism>
<feature type="compositionally biased region" description="Low complexity" evidence="2">
    <location>
        <begin position="491"/>
        <end position="506"/>
    </location>
</feature>
<feature type="compositionally biased region" description="Polar residues" evidence="2">
    <location>
        <begin position="56"/>
        <end position="77"/>
    </location>
</feature>
<protein>
    <submittedName>
        <fullName evidence="3">Uncharacterized protein</fullName>
    </submittedName>
</protein>
<proteinExistence type="predicted"/>
<comment type="caution">
    <text evidence="3">The sequence shown here is derived from an EMBL/GenBank/DDBJ whole genome shotgun (WGS) entry which is preliminary data.</text>
</comment>
<feature type="region of interest" description="Disordered" evidence="2">
    <location>
        <begin position="51"/>
        <end position="94"/>
    </location>
</feature>
<gene>
    <name evidence="3" type="ORF">CVT24_011795</name>
</gene>
<dbReference type="AlphaFoldDB" id="A0A409X2V8"/>
<evidence type="ECO:0000313" key="3">
    <source>
        <dbReference type="EMBL" id="PPQ85098.1"/>
    </source>
</evidence>
<feature type="region of interest" description="Disordered" evidence="2">
    <location>
        <begin position="1"/>
        <end position="26"/>
    </location>
</feature>
<sequence length="517" mass="57318">MEHNPTSETHNSAEEHGDGDFEMLENSPVLGPVDIAVNPIFQFQSPSIRNLGPEGQSVTPMSLPSSSLKNGKSTTEPRSLRRRRSRRDSSDEERVTGIYNSKVQVVDKYGANHKKQLEFVCDELARLKASAQETQTSYKNELKQLREEMRKAVTKQETAIADIQVQQREYTKTIQKWQQALVDSDLYAKQLRITVEEQSVISRQTLEEVKALGQINSERDKVLKALLESTIKQPHSGGISTKTSIPDSPGHLEDMDVDLIKFDTDPDEAAPTAERGKAVLRQPLDDPFGTTQDDENEDDMFVGPSRPSPSICASYMDVDSLRDVQKSSDNEEEEVSRALVVQPSKQGNGILRQALQEDKEVSLRRLRGGTILCMNIDEFSGCPQESDNLSDDHRNGKVMPQPARIRFASYNESEEDVEEAQTMLMANKGHRANSISHSRGYHRIEADDADDSSSSDEEPAMSTVSKPRINSRDIRRPKGGAGPILQTGKNSTRITPSITPSSSTATGTKPGPVSTKL</sequence>
<keyword evidence="1" id="KW-0175">Coiled coil</keyword>
<reference evidence="3 4" key="1">
    <citation type="journal article" date="2018" name="Evol. Lett.">
        <title>Horizontal gene cluster transfer increased hallucinogenic mushroom diversity.</title>
        <authorList>
            <person name="Reynolds H.T."/>
            <person name="Vijayakumar V."/>
            <person name="Gluck-Thaler E."/>
            <person name="Korotkin H.B."/>
            <person name="Matheny P.B."/>
            <person name="Slot J.C."/>
        </authorList>
    </citation>
    <scope>NUCLEOTIDE SEQUENCE [LARGE SCALE GENOMIC DNA]</scope>
    <source>
        <strain evidence="3 4">2629</strain>
    </source>
</reference>
<feature type="compositionally biased region" description="Acidic residues" evidence="2">
    <location>
        <begin position="447"/>
        <end position="459"/>
    </location>
</feature>
<feature type="compositionally biased region" description="Basic and acidic residues" evidence="2">
    <location>
        <begin position="1"/>
        <end position="19"/>
    </location>
</feature>